<keyword evidence="6" id="KW-1185">Reference proteome</keyword>
<dbReference type="PROSITE" id="PS51272">
    <property type="entry name" value="SLH"/>
    <property type="match status" value="3"/>
</dbReference>
<keyword evidence="1" id="KW-0677">Repeat</keyword>
<protein>
    <submittedName>
        <fullName evidence="5">S-layer homology domain-containing protein</fullName>
    </submittedName>
</protein>
<evidence type="ECO:0000259" key="4">
    <source>
        <dbReference type="PROSITE" id="PS51272"/>
    </source>
</evidence>
<evidence type="ECO:0000313" key="5">
    <source>
        <dbReference type="EMBL" id="MBC8596201.1"/>
    </source>
</evidence>
<feature type="domain" description="SLH" evidence="4">
    <location>
        <begin position="448"/>
        <end position="507"/>
    </location>
</feature>
<accession>A0A926F7K9</accession>
<dbReference type="PANTHER" id="PTHR43308:SF1">
    <property type="entry name" value="OUTER MEMBRANE PROTEIN ALPHA"/>
    <property type="match status" value="1"/>
</dbReference>
<dbReference type="InterPro" id="IPR051465">
    <property type="entry name" value="Cell_Envelope_Struct_Comp"/>
</dbReference>
<dbReference type="InterPro" id="IPR001119">
    <property type="entry name" value="SLH_dom"/>
</dbReference>
<organism evidence="5 6">
    <name type="scientific">Qingrenia yutianensis</name>
    <dbReference type="NCBI Taxonomy" id="2763676"/>
    <lineage>
        <taxon>Bacteria</taxon>
        <taxon>Bacillati</taxon>
        <taxon>Bacillota</taxon>
        <taxon>Clostridia</taxon>
        <taxon>Eubacteriales</taxon>
        <taxon>Oscillospiraceae</taxon>
        <taxon>Qingrenia</taxon>
    </lineage>
</organism>
<feature type="domain" description="SLH" evidence="4">
    <location>
        <begin position="384"/>
        <end position="447"/>
    </location>
</feature>
<evidence type="ECO:0000256" key="3">
    <source>
        <dbReference type="SAM" id="SignalP"/>
    </source>
</evidence>
<feature type="signal peptide" evidence="3">
    <location>
        <begin position="1"/>
        <end position="23"/>
    </location>
</feature>
<name>A0A926F7K9_9FIRM</name>
<evidence type="ECO:0000256" key="1">
    <source>
        <dbReference type="ARBA" id="ARBA00022737"/>
    </source>
</evidence>
<comment type="caution">
    <text evidence="5">The sequence shown here is derived from an EMBL/GenBank/DDBJ whole genome shotgun (WGS) entry which is preliminary data.</text>
</comment>
<reference evidence="5" key="1">
    <citation type="submission" date="2020-08" db="EMBL/GenBank/DDBJ databases">
        <title>Genome public.</title>
        <authorList>
            <person name="Liu C."/>
            <person name="Sun Q."/>
        </authorList>
    </citation>
    <scope>NUCLEOTIDE SEQUENCE</scope>
    <source>
        <strain evidence="5">NSJ-50</strain>
    </source>
</reference>
<feature type="region of interest" description="Disordered" evidence="2">
    <location>
        <begin position="341"/>
        <end position="372"/>
    </location>
</feature>
<feature type="compositionally biased region" description="Low complexity" evidence="2">
    <location>
        <begin position="355"/>
        <end position="370"/>
    </location>
</feature>
<sequence>MKKTISALLCTAVLAQCGSTAFAAAIDTVKEDMDTQIITVSGSKLSNNDKVLIEVFNFDNGTVDYENGLEGIFAVNTDENGSYTVSFKLPKTSATGEKKIFARPVVGKKSEDKIDFYSSESIDTILLNWNSAIQNQDKTSMEKVINDKTALKIILNSSLADTLASELVSADKTVLAEKLLKLPEATRISDFAPDFIAPYINFAINNLSADTLAKLVSEFYDEIDAVKGAVYENIISKMSDDEKTVLFKDSANFRTKDISTEDFASVIYSRAVYNKFSEITYYADVKPFIDLYNTDYFKIDFTDYDAVSNKYEVDSKVLENRHAYSDFETFKTKYEGWASAQKTAEQGSGNGGGSSPSRGSSSSKGGSSVGFVPTPVTEDISIVKEEIFKDLENFDWAKEHIMALYNKGAVDGTEKNTFSPSNLVTREQFVKMISALTAFDENSPSAEFSDVAKGEWYEKYINGAKASGLISGRDDGTFGVGDCIIRQDAAIMCLNAIKKERPDLLENLKIEKLPFGDAGDISSYAVYAVSALNKLGILNGDASGNFNANANATRAEAAVMINKVMTLIGEGAEK</sequence>
<gene>
    <name evidence="5" type="ORF">H8706_04865</name>
</gene>
<evidence type="ECO:0000256" key="2">
    <source>
        <dbReference type="SAM" id="MobiDB-lite"/>
    </source>
</evidence>
<dbReference type="RefSeq" id="WP_262431728.1">
    <property type="nucleotide sequence ID" value="NZ_JACRTE010000004.1"/>
</dbReference>
<dbReference type="EMBL" id="JACRTE010000004">
    <property type="protein sequence ID" value="MBC8596201.1"/>
    <property type="molecule type" value="Genomic_DNA"/>
</dbReference>
<proteinExistence type="predicted"/>
<dbReference type="AlphaFoldDB" id="A0A926F7K9"/>
<dbReference type="Proteomes" id="UP000647416">
    <property type="component" value="Unassembled WGS sequence"/>
</dbReference>
<dbReference type="PANTHER" id="PTHR43308">
    <property type="entry name" value="OUTER MEMBRANE PROTEIN ALPHA-RELATED"/>
    <property type="match status" value="1"/>
</dbReference>
<evidence type="ECO:0000313" key="6">
    <source>
        <dbReference type="Proteomes" id="UP000647416"/>
    </source>
</evidence>
<feature type="domain" description="SLH" evidence="4">
    <location>
        <begin position="512"/>
        <end position="574"/>
    </location>
</feature>
<feature type="chain" id="PRO_5037849564" evidence="3">
    <location>
        <begin position="24"/>
        <end position="574"/>
    </location>
</feature>
<keyword evidence="3" id="KW-0732">Signal</keyword>
<dbReference type="Pfam" id="PF00395">
    <property type="entry name" value="SLH"/>
    <property type="match status" value="3"/>
</dbReference>